<reference evidence="4" key="1">
    <citation type="journal article" date="2023" name="Commun. Biol.">
        <title>Genome analysis of Parmales, the sister group of diatoms, reveals the evolutionary specialization of diatoms from phago-mixotrophs to photoautotrophs.</title>
        <authorList>
            <person name="Ban H."/>
            <person name="Sato S."/>
            <person name="Yoshikawa S."/>
            <person name="Yamada K."/>
            <person name="Nakamura Y."/>
            <person name="Ichinomiya M."/>
            <person name="Sato N."/>
            <person name="Blanc-Mathieu R."/>
            <person name="Endo H."/>
            <person name="Kuwata A."/>
            <person name="Ogata H."/>
        </authorList>
    </citation>
    <scope>NUCLEOTIDE SEQUENCE [LARGE SCALE GENOMIC DNA]</scope>
</reference>
<dbReference type="Proteomes" id="UP001165065">
    <property type="component" value="Unassembled WGS sequence"/>
</dbReference>
<keyword evidence="4" id="KW-1185">Reference proteome</keyword>
<proteinExistence type="predicted"/>
<evidence type="ECO:0000256" key="2">
    <source>
        <dbReference type="SAM" id="SignalP"/>
    </source>
</evidence>
<evidence type="ECO:0000256" key="1">
    <source>
        <dbReference type="SAM" id="MobiDB-lite"/>
    </source>
</evidence>
<feature type="region of interest" description="Disordered" evidence="1">
    <location>
        <begin position="28"/>
        <end position="50"/>
    </location>
</feature>
<gene>
    <name evidence="3" type="ORF">TrCOL_g634</name>
</gene>
<comment type="caution">
    <text evidence="3">The sequence shown here is derived from an EMBL/GenBank/DDBJ whole genome shotgun (WGS) entry which is preliminary data.</text>
</comment>
<keyword evidence="2" id="KW-0732">Signal</keyword>
<accession>A0A9W7LFC2</accession>
<dbReference type="AlphaFoldDB" id="A0A9W7LFC2"/>
<evidence type="ECO:0000313" key="3">
    <source>
        <dbReference type="EMBL" id="GMI47998.1"/>
    </source>
</evidence>
<evidence type="ECO:0000313" key="4">
    <source>
        <dbReference type="Proteomes" id="UP001165065"/>
    </source>
</evidence>
<feature type="signal peptide" evidence="2">
    <location>
        <begin position="1"/>
        <end position="19"/>
    </location>
</feature>
<organism evidence="3 4">
    <name type="scientific">Triparma columacea</name>
    <dbReference type="NCBI Taxonomy" id="722753"/>
    <lineage>
        <taxon>Eukaryota</taxon>
        <taxon>Sar</taxon>
        <taxon>Stramenopiles</taxon>
        <taxon>Ochrophyta</taxon>
        <taxon>Bolidophyceae</taxon>
        <taxon>Parmales</taxon>
        <taxon>Triparmaceae</taxon>
        <taxon>Triparma</taxon>
    </lineage>
</organism>
<dbReference type="EMBL" id="BRYA01000368">
    <property type="protein sequence ID" value="GMI47998.1"/>
    <property type="molecule type" value="Genomic_DNA"/>
</dbReference>
<feature type="chain" id="PRO_5040790794" evidence="2">
    <location>
        <begin position="20"/>
        <end position="207"/>
    </location>
</feature>
<sequence>MLICLPLLLLVALTSIVTGERRIGSPLELEEDKKNGKGKKGKAKGMSPPSFDDCPDISGGWSTRSPVNSYISVLLANGTVDDSSIPYEHALDLTNFPGTTCAFAGFAFGRPSGAPLSVETAIDPVNGAFTVSSSDASFCFTVTWLFDPDTPVTIEGRGCVTDDRDVINFAFTTIAKSESMSTFTGRMQLHRMTNVELAAIWSDEGFL</sequence>
<protein>
    <submittedName>
        <fullName evidence="3">Uncharacterized protein</fullName>
    </submittedName>
</protein>
<name>A0A9W7LFC2_9STRA</name>